<evidence type="ECO:0000313" key="2">
    <source>
        <dbReference type="Proteomes" id="UP000789375"/>
    </source>
</evidence>
<accession>A0A9N8VRQ9</accession>
<keyword evidence="2" id="KW-1185">Reference proteome</keyword>
<organism evidence="1 2">
    <name type="scientific">Funneliformis mosseae</name>
    <name type="common">Endomycorrhizal fungus</name>
    <name type="synonym">Glomus mosseae</name>
    <dbReference type="NCBI Taxonomy" id="27381"/>
    <lineage>
        <taxon>Eukaryota</taxon>
        <taxon>Fungi</taxon>
        <taxon>Fungi incertae sedis</taxon>
        <taxon>Mucoromycota</taxon>
        <taxon>Glomeromycotina</taxon>
        <taxon>Glomeromycetes</taxon>
        <taxon>Glomerales</taxon>
        <taxon>Glomeraceae</taxon>
        <taxon>Funneliformis</taxon>
    </lineage>
</organism>
<evidence type="ECO:0000313" key="1">
    <source>
        <dbReference type="EMBL" id="CAG8464369.1"/>
    </source>
</evidence>
<sequence length="142" mass="16485">MFFFLNALPYKDALLYSKPIAKFFDLLMKEGVVKPFTSVTAEEKTSAVILAKHHWKKQQSAEIKRNLMTVRGVSQLLVARLEFTHLHLIHMHECSREDLVDLEPAYTNTRFLMKRKTSRGAHHQYASTKKCETVVGRVFYLS</sequence>
<proteinExistence type="predicted"/>
<name>A0A9N8VRQ9_FUNMO</name>
<comment type="caution">
    <text evidence="1">The sequence shown here is derived from an EMBL/GenBank/DDBJ whole genome shotgun (WGS) entry which is preliminary data.</text>
</comment>
<dbReference type="AlphaFoldDB" id="A0A9N8VRQ9"/>
<protein>
    <submittedName>
        <fullName evidence="1">6284_t:CDS:1</fullName>
    </submittedName>
</protein>
<reference evidence="1" key="1">
    <citation type="submission" date="2021-06" db="EMBL/GenBank/DDBJ databases">
        <authorList>
            <person name="Kallberg Y."/>
            <person name="Tangrot J."/>
            <person name="Rosling A."/>
        </authorList>
    </citation>
    <scope>NUCLEOTIDE SEQUENCE</scope>
    <source>
        <strain evidence="1">87-6 pot B 2015</strain>
    </source>
</reference>
<dbReference type="EMBL" id="CAJVPP010000278">
    <property type="protein sequence ID" value="CAG8464369.1"/>
    <property type="molecule type" value="Genomic_DNA"/>
</dbReference>
<dbReference type="Proteomes" id="UP000789375">
    <property type="component" value="Unassembled WGS sequence"/>
</dbReference>
<gene>
    <name evidence="1" type="ORF">FMOSSE_LOCUS2202</name>
</gene>